<dbReference type="Gene3D" id="1.10.287.920">
    <property type="entry name" value="Pheromone alpha factor receptor"/>
    <property type="match status" value="1"/>
</dbReference>
<dbReference type="PANTHER" id="PTHR28009">
    <property type="entry name" value="PHEROMONE ALPHA FACTOR RECEPTOR"/>
    <property type="match status" value="1"/>
</dbReference>
<dbReference type="OrthoDB" id="5402633at2759"/>
<dbReference type="AlphaFoldDB" id="A0A6A6ZN63"/>
<feature type="transmembrane region" description="Helical" evidence="2">
    <location>
        <begin position="241"/>
        <end position="262"/>
    </location>
</feature>
<organism evidence="3 4">
    <name type="scientific">Ophiobolus disseminans</name>
    <dbReference type="NCBI Taxonomy" id="1469910"/>
    <lineage>
        <taxon>Eukaryota</taxon>
        <taxon>Fungi</taxon>
        <taxon>Dikarya</taxon>
        <taxon>Ascomycota</taxon>
        <taxon>Pezizomycotina</taxon>
        <taxon>Dothideomycetes</taxon>
        <taxon>Pleosporomycetidae</taxon>
        <taxon>Pleosporales</taxon>
        <taxon>Pleosporineae</taxon>
        <taxon>Phaeosphaeriaceae</taxon>
        <taxon>Ophiobolus</taxon>
    </lineage>
</organism>
<dbReference type="EMBL" id="MU006235">
    <property type="protein sequence ID" value="KAF2822223.1"/>
    <property type="molecule type" value="Genomic_DNA"/>
</dbReference>
<name>A0A6A6ZN63_9PLEO</name>
<evidence type="ECO:0000256" key="1">
    <source>
        <dbReference type="SAM" id="MobiDB-lite"/>
    </source>
</evidence>
<dbReference type="GO" id="GO:0038038">
    <property type="term" value="C:G protein-coupled receptor homodimeric complex"/>
    <property type="evidence" value="ECO:0007669"/>
    <property type="project" value="TreeGrafter"/>
</dbReference>
<dbReference type="GO" id="GO:0004932">
    <property type="term" value="F:mating-type factor pheromone receptor activity"/>
    <property type="evidence" value="ECO:0007669"/>
    <property type="project" value="InterPro"/>
</dbReference>
<dbReference type="InterPro" id="IPR027458">
    <property type="entry name" value="STE2_TM1-TM2_sf"/>
</dbReference>
<feature type="transmembrane region" description="Helical" evidence="2">
    <location>
        <begin position="77"/>
        <end position="103"/>
    </location>
</feature>
<evidence type="ECO:0008006" key="5">
    <source>
        <dbReference type="Google" id="ProtNLM"/>
    </source>
</evidence>
<dbReference type="InterPro" id="IPR000366">
    <property type="entry name" value="GPCR_STE2"/>
</dbReference>
<evidence type="ECO:0000313" key="4">
    <source>
        <dbReference type="Proteomes" id="UP000799424"/>
    </source>
</evidence>
<sequence length="382" mass="42287">METIAPPPEFDPWVQYFTLIAPDGSNLTFNMEEINQYRMYTARVSISHGTQIGASFLLLLVLLLLTRAEKRKSAIFIVNALCLVTNGTRVTLLSCFVTSSWWHPYSQLVGDYSRVISQDAGTMVAYNTFAIVVTTLVMLSLSLQVWVVCITTVPVQRFFIMGATTLMALVAIGYKFAFVVLSNKQSLAHQSFDPYANVALVSYITQAASIWMYSCVFTYKLGHAILQRRKLKMPQFGPMQIVFIMGCQTLIIPAIFTCLHFQNAVPELGAQVLTVTCIFLPLSAIWAGVVNETIVVTRGPDGHHRLIQSEFYRSEPDSTAGSNASSSAAEKSRQMSMCTCATRCKGGESAVTSPRKSTLGDEDDDVEIRREFGFAVRGSERV</sequence>
<dbReference type="Proteomes" id="UP000799424">
    <property type="component" value="Unassembled WGS sequence"/>
</dbReference>
<feature type="transmembrane region" description="Helical" evidence="2">
    <location>
        <begin position="158"/>
        <end position="180"/>
    </location>
</feature>
<dbReference type="CDD" id="cd14939">
    <property type="entry name" value="7tmD_STE2"/>
    <property type="match status" value="1"/>
</dbReference>
<gene>
    <name evidence="3" type="ORF">CC86DRAFT_470250</name>
</gene>
<dbReference type="PANTHER" id="PTHR28009:SF1">
    <property type="entry name" value="PHEROMONE ALPHA FACTOR RECEPTOR"/>
    <property type="match status" value="1"/>
</dbReference>
<dbReference type="GO" id="GO:0000750">
    <property type="term" value="P:pheromone-dependent signal transduction involved in conjugation with cellular fusion"/>
    <property type="evidence" value="ECO:0007669"/>
    <property type="project" value="TreeGrafter"/>
</dbReference>
<dbReference type="PRINTS" id="PR00250">
    <property type="entry name" value="GPCRSTE2"/>
</dbReference>
<dbReference type="Pfam" id="PF02116">
    <property type="entry name" value="STE2"/>
    <property type="match status" value="1"/>
</dbReference>
<feature type="transmembrane region" description="Helical" evidence="2">
    <location>
        <begin position="268"/>
        <end position="289"/>
    </location>
</feature>
<keyword evidence="4" id="KW-1185">Reference proteome</keyword>
<reference evidence="3" key="1">
    <citation type="journal article" date="2020" name="Stud. Mycol.">
        <title>101 Dothideomycetes genomes: a test case for predicting lifestyles and emergence of pathogens.</title>
        <authorList>
            <person name="Haridas S."/>
            <person name="Albert R."/>
            <person name="Binder M."/>
            <person name="Bloem J."/>
            <person name="Labutti K."/>
            <person name="Salamov A."/>
            <person name="Andreopoulos B."/>
            <person name="Baker S."/>
            <person name="Barry K."/>
            <person name="Bills G."/>
            <person name="Bluhm B."/>
            <person name="Cannon C."/>
            <person name="Castanera R."/>
            <person name="Culley D."/>
            <person name="Daum C."/>
            <person name="Ezra D."/>
            <person name="Gonzalez J."/>
            <person name="Henrissat B."/>
            <person name="Kuo A."/>
            <person name="Liang C."/>
            <person name="Lipzen A."/>
            <person name="Lutzoni F."/>
            <person name="Magnuson J."/>
            <person name="Mondo S."/>
            <person name="Nolan M."/>
            <person name="Ohm R."/>
            <person name="Pangilinan J."/>
            <person name="Park H.-J."/>
            <person name="Ramirez L."/>
            <person name="Alfaro M."/>
            <person name="Sun H."/>
            <person name="Tritt A."/>
            <person name="Yoshinaga Y."/>
            <person name="Zwiers L.-H."/>
            <person name="Turgeon B."/>
            <person name="Goodwin S."/>
            <person name="Spatafora J."/>
            <person name="Crous P."/>
            <person name="Grigoriev I."/>
        </authorList>
    </citation>
    <scope>NUCLEOTIDE SEQUENCE</scope>
    <source>
        <strain evidence="3">CBS 113818</strain>
    </source>
</reference>
<accession>A0A6A6ZN63</accession>
<keyword evidence="2" id="KW-1133">Transmembrane helix</keyword>
<evidence type="ECO:0000313" key="3">
    <source>
        <dbReference type="EMBL" id="KAF2822223.1"/>
    </source>
</evidence>
<feature type="transmembrane region" description="Helical" evidence="2">
    <location>
        <begin position="200"/>
        <end position="221"/>
    </location>
</feature>
<evidence type="ECO:0000256" key="2">
    <source>
        <dbReference type="SAM" id="Phobius"/>
    </source>
</evidence>
<keyword evidence="2" id="KW-0812">Transmembrane</keyword>
<feature type="transmembrane region" description="Helical" evidence="2">
    <location>
        <begin position="123"/>
        <end position="146"/>
    </location>
</feature>
<feature type="region of interest" description="Disordered" evidence="1">
    <location>
        <begin position="345"/>
        <end position="364"/>
    </location>
</feature>
<keyword evidence="2" id="KW-0472">Membrane</keyword>
<proteinExistence type="predicted"/>
<protein>
    <recommendedName>
        <fullName evidence="5">Pheromone receptor</fullName>
    </recommendedName>
</protein>
<feature type="transmembrane region" description="Helical" evidence="2">
    <location>
        <begin position="46"/>
        <end position="65"/>
    </location>
</feature>